<name>E4RUB1_LEAB4</name>
<keyword evidence="6" id="KW-1185">Reference proteome</keyword>
<dbReference type="Gene3D" id="2.40.100.10">
    <property type="entry name" value="Cyclophilin-like"/>
    <property type="match status" value="1"/>
</dbReference>
<dbReference type="Pfam" id="PF02626">
    <property type="entry name" value="CT_A_B"/>
    <property type="match status" value="1"/>
</dbReference>
<evidence type="ECO:0000256" key="2">
    <source>
        <dbReference type="ARBA" id="ARBA00022801"/>
    </source>
</evidence>
<dbReference type="EMBL" id="CP002305">
    <property type="protein sequence ID" value="ADQ16945.1"/>
    <property type="molecule type" value="Genomic_DNA"/>
</dbReference>
<dbReference type="GO" id="GO:0016787">
    <property type="term" value="F:hydrolase activity"/>
    <property type="evidence" value="ECO:0007669"/>
    <property type="project" value="UniProtKB-KW"/>
</dbReference>
<evidence type="ECO:0000256" key="3">
    <source>
        <dbReference type="ARBA" id="ARBA00022840"/>
    </source>
</evidence>
<dbReference type="RefSeq" id="WP_013407995.1">
    <property type="nucleotide sequence ID" value="NC_014655.1"/>
</dbReference>
<dbReference type="KEGG" id="lby:Lbys_1225"/>
<keyword evidence="1" id="KW-0547">Nucleotide-binding</keyword>
<protein>
    <submittedName>
        <fullName evidence="5">Allophanate hydrolase subunit 2</fullName>
    </submittedName>
</protein>
<dbReference type="SUPFAM" id="SSF50891">
    <property type="entry name" value="Cyclophilin-like"/>
    <property type="match status" value="1"/>
</dbReference>
<gene>
    <name evidence="5" type="ordered locus">Lbys_1225</name>
</gene>
<keyword evidence="2 5" id="KW-0378">Hydrolase</keyword>
<dbReference type="InterPro" id="IPR052708">
    <property type="entry name" value="PxpC"/>
</dbReference>
<proteinExistence type="predicted"/>
<reference evidence="5 6" key="2">
    <citation type="journal article" date="2011" name="Stand. Genomic Sci.">
        <title>Complete genome sequence of Leadbetterella byssophila type strain (4M15).</title>
        <authorList>
            <person name="Abt B."/>
            <person name="Teshima H."/>
            <person name="Lucas S."/>
            <person name="Lapidus A."/>
            <person name="Del Rio T.G."/>
            <person name="Nolan M."/>
            <person name="Tice H."/>
            <person name="Cheng J.F."/>
            <person name="Pitluck S."/>
            <person name="Liolios K."/>
            <person name="Pagani I."/>
            <person name="Ivanova N."/>
            <person name="Mavromatis K."/>
            <person name="Pati A."/>
            <person name="Tapia R."/>
            <person name="Han C."/>
            <person name="Goodwin L."/>
            <person name="Chen A."/>
            <person name="Palaniappan K."/>
            <person name="Land M."/>
            <person name="Hauser L."/>
            <person name="Chang Y.J."/>
            <person name="Jeffries C.D."/>
            <person name="Rohde M."/>
            <person name="Goker M."/>
            <person name="Tindall B.J."/>
            <person name="Detter J.C."/>
            <person name="Woyke T."/>
            <person name="Bristow J."/>
            <person name="Eisen J.A."/>
            <person name="Markowitz V."/>
            <person name="Hugenholtz P."/>
            <person name="Klenk H.P."/>
            <person name="Kyrpides N.C."/>
        </authorList>
    </citation>
    <scope>NUCLEOTIDE SEQUENCE [LARGE SCALE GENOMIC DNA]</scope>
    <source>
        <strain evidence="6">DSM 17132 / JCM 16389 / KACC 11308 / NBRC 106382 / 4M15</strain>
    </source>
</reference>
<dbReference type="OrthoDB" id="9782422at2"/>
<dbReference type="InterPro" id="IPR003778">
    <property type="entry name" value="CT_A_B"/>
</dbReference>
<dbReference type="eggNOG" id="COG1984">
    <property type="taxonomic scope" value="Bacteria"/>
</dbReference>
<dbReference type="InterPro" id="IPR029000">
    <property type="entry name" value="Cyclophilin-like_dom_sf"/>
</dbReference>
<reference key="1">
    <citation type="submission" date="2010-11" db="EMBL/GenBank/DDBJ databases">
        <title>The complete genome of Leadbetterella byssophila DSM 17132.</title>
        <authorList>
            <consortium name="US DOE Joint Genome Institute (JGI-PGF)"/>
            <person name="Lucas S."/>
            <person name="Copeland A."/>
            <person name="Lapidus A."/>
            <person name="Glavina del Rio T."/>
            <person name="Dalin E."/>
            <person name="Tice H."/>
            <person name="Bruce D."/>
            <person name="Goodwin L."/>
            <person name="Pitluck S."/>
            <person name="Kyrpides N."/>
            <person name="Mavromatis K."/>
            <person name="Ivanova N."/>
            <person name="Teshima H."/>
            <person name="Brettin T."/>
            <person name="Detter J.C."/>
            <person name="Han C."/>
            <person name="Tapia R."/>
            <person name="Land M."/>
            <person name="Hauser L."/>
            <person name="Markowitz V."/>
            <person name="Cheng J.-F."/>
            <person name="Hugenholtz P."/>
            <person name="Woyke T."/>
            <person name="Wu D."/>
            <person name="Tindall B."/>
            <person name="Pomrenke H.G."/>
            <person name="Brambilla E."/>
            <person name="Klenk H.-P."/>
            <person name="Eisen J.A."/>
        </authorList>
    </citation>
    <scope>NUCLEOTIDE SEQUENCE [LARGE SCALE GENOMIC DNA]</scope>
    <source>
        <strain>DSM 17132</strain>
    </source>
</reference>
<organism evidence="5 6">
    <name type="scientific">Leadbetterella byssophila (strain DSM 17132 / JCM 16389 / KACC 11308 / NBRC 106382 / 4M15)</name>
    <dbReference type="NCBI Taxonomy" id="649349"/>
    <lineage>
        <taxon>Bacteria</taxon>
        <taxon>Pseudomonadati</taxon>
        <taxon>Bacteroidota</taxon>
        <taxon>Cytophagia</taxon>
        <taxon>Cytophagales</taxon>
        <taxon>Leadbetterellaceae</taxon>
        <taxon>Leadbetterella</taxon>
    </lineage>
</organism>
<evidence type="ECO:0000313" key="5">
    <source>
        <dbReference type="EMBL" id="ADQ16945.1"/>
    </source>
</evidence>
<feature type="domain" description="Carboxyltransferase" evidence="4">
    <location>
        <begin position="22"/>
        <end position="277"/>
    </location>
</feature>
<dbReference type="GO" id="GO:0005524">
    <property type="term" value="F:ATP binding"/>
    <property type="evidence" value="ECO:0007669"/>
    <property type="project" value="UniProtKB-KW"/>
</dbReference>
<dbReference type="PANTHER" id="PTHR43309">
    <property type="entry name" value="5-OXOPROLINASE SUBUNIT C"/>
    <property type="match status" value="1"/>
</dbReference>
<dbReference type="STRING" id="649349.Lbys_1225"/>
<evidence type="ECO:0000259" key="4">
    <source>
        <dbReference type="SMART" id="SM00797"/>
    </source>
</evidence>
<dbReference type="HOGENOM" id="CLU_028967_0_3_10"/>
<keyword evidence="3" id="KW-0067">ATP-binding</keyword>
<evidence type="ECO:0000313" key="6">
    <source>
        <dbReference type="Proteomes" id="UP000007435"/>
    </source>
</evidence>
<dbReference type="PANTHER" id="PTHR43309:SF3">
    <property type="entry name" value="5-OXOPROLINASE SUBUNIT C"/>
    <property type="match status" value="1"/>
</dbReference>
<dbReference type="Proteomes" id="UP000007435">
    <property type="component" value="Chromosome"/>
</dbReference>
<dbReference type="SMART" id="SM00797">
    <property type="entry name" value="AHS2"/>
    <property type="match status" value="1"/>
</dbReference>
<dbReference type="AlphaFoldDB" id="E4RUB1"/>
<sequence length="283" mass="32039">MKFLKIGLNTSIQDLGRKGARKWGIGSSGAMDQFSLQSLNAFLNKPVESACLEFTFPAPEILFEEEVTFCNYGADFGPRLNDSPILIGKIYHTKPGDTLRFTRHQSGMWSYLGFAGSVESERWLGSYSQNEKLVHPSLPKILKIKAEYFNRSGILPPLKSREKIRFVPGKYCTNIPNETFTIDASSNRMGYRLKGPALTGYKEQISFPVERGCIQLLPDGQLVVLMSESQTTGGYPLWGWVVDIDALSQLKPGQSFFWEKISAEEAWEINQKKKEFFQKLAWK</sequence>
<evidence type="ECO:0000256" key="1">
    <source>
        <dbReference type="ARBA" id="ARBA00022741"/>
    </source>
</evidence>
<accession>E4RUB1</accession>